<dbReference type="Proteomes" id="UP001595075">
    <property type="component" value="Unassembled WGS sequence"/>
</dbReference>
<gene>
    <name evidence="3" type="ORF">VTL71DRAFT_14806</name>
</gene>
<feature type="domain" description="FAD/NAD(P)-binding" evidence="2">
    <location>
        <begin position="221"/>
        <end position="446"/>
    </location>
</feature>
<dbReference type="Gene3D" id="3.50.50.60">
    <property type="entry name" value="FAD/NAD(P)-binding domain"/>
    <property type="match status" value="1"/>
</dbReference>
<dbReference type="InterPro" id="IPR050982">
    <property type="entry name" value="Auxin_biosynth/cation_transpt"/>
</dbReference>
<comment type="caution">
    <text evidence="3">The sequence shown here is derived from an EMBL/GenBank/DDBJ whole genome shotgun (WGS) entry which is preliminary data.</text>
</comment>
<evidence type="ECO:0000259" key="2">
    <source>
        <dbReference type="Pfam" id="PF07992"/>
    </source>
</evidence>
<keyword evidence="1" id="KW-0560">Oxidoreductase</keyword>
<keyword evidence="4" id="KW-1185">Reference proteome</keyword>
<dbReference type="Pfam" id="PF07992">
    <property type="entry name" value="Pyr_redox_2"/>
    <property type="match status" value="1"/>
</dbReference>
<proteinExistence type="predicted"/>
<reference evidence="3 4" key="1">
    <citation type="journal article" date="2024" name="Commun. Biol.">
        <title>Comparative genomic analysis of thermophilic fungi reveals convergent evolutionary adaptations and gene losses.</title>
        <authorList>
            <person name="Steindorff A.S."/>
            <person name="Aguilar-Pontes M.V."/>
            <person name="Robinson A.J."/>
            <person name="Andreopoulos B."/>
            <person name="LaButti K."/>
            <person name="Kuo A."/>
            <person name="Mondo S."/>
            <person name="Riley R."/>
            <person name="Otillar R."/>
            <person name="Haridas S."/>
            <person name="Lipzen A."/>
            <person name="Grimwood J."/>
            <person name="Schmutz J."/>
            <person name="Clum A."/>
            <person name="Reid I.D."/>
            <person name="Moisan M.C."/>
            <person name="Butler G."/>
            <person name="Nguyen T.T.M."/>
            <person name="Dewar K."/>
            <person name="Conant G."/>
            <person name="Drula E."/>
            <person name="Henrissat B."/>
            <person name="Hansel C."/>
            <person name="Singer S."/>
            <person name="Hutchinson M.I."/>
            <person name="de Vries R.P."/>
            <person name="Natvig D.O."/>
            <person name="Powell A.J."/>
            <person name="Tsang A."/>
            <person name="Grigoriev I.V."/>
        </authorList>
    </citation>
    <scope>NUCLEOTIDE SEQUENCE [LARGE SCALE GENOMIC DNA]</scope>
    <source>
        <strain evidence="3 4">CBS 494.80</strain>
    </source>
</reference>
<dbReference type="EMBL" id="JAZHXI010000007">
    <property type="protein sequence ID" value="KAL2070126.1"/>
    <property type="molecule type" value="Genomic_DNA"/>
</dbReference>
<organism evidence="3 4">
    <name type="scientific">Oculimacula yallundae</name>
    <dbReference type="NCBI Taxonomy" id="86028"/>
    <lineage>
        <taxon>Eukaryota</taxon>
        <taxon>Fungi</taxon>
        <taxon>Dikarya</taxon>
        <taxon>Ascomycota</taxon>
        <taxon>Pezizomycotina</taxon>
        <taxon>Leotiomycetes</taxon>
        <taxon>Helotiales</taxon>
        <taxon>Ploettnerulaceae</taxon>
        <taxon>Oculimacula</taxon>
    </lineage>
</organism>
<dbReference type="SUPFAM" id="SSF51905">
    <property type="entry name" value="FAD/NAD(P)-binding domain"/>
    <property type="match status" value="2"/>
</dbReference>
<dbReference type="PRINTS" id="PR00411">
    <property type="entry name" value="PNDRDTASEI"/>
</dbReference>
<sequence length="634" mass="69679">MGSIALPPVEELHLKDTSFNVPSAPYPQISTTPLPTSAEEIQDIVDTSIDALNETLQSGSYANLSNLMAKTSYWRDHLGLSLTKFSTLNGADEVISLIQSETQKSNSRVEMPCNIISLTTTSPAKLTPLDPNGTINCILAPLSFTTDHGSGTGLARWIIDVSSSNQWRIYTLFTTLTNLTNSPFLTGSTRPESAKPASLPPSLNWFEWRAQQREFLHEEPAVLIVGAGHSGLMTAARLKMLGVNALVVDCNERTGDCWRLRYRDLVLHDPCWMNEVPYLKYPPSWPVLTPKDKMADFLEYYETALDLDLWNSTQLISSTWDGVKKVWTVVLERTQNGKITRRTLHPRHLVQATGLNGEPRIPSIPNKSSFSGTILHSTQFTSALPFAGKKLIVVGTGTSGHDISQSLHRAGASVTIVQRSPTFVLSLSSTHTMVRRTYNEETDIEIADNQMMSLPTTLFKRVGSSASANLAPLNQDLWNGLEKAGFKTISKGQELPSLLSLTIQRAGGFYIDIGASSLIASGSINVKSSPSGIASLTPTGMLFPDGEEIQADAIIFATGYSNGRVRTRKIFGDDVADVIDPIWGFDEQGEIRGVWRRSGHEAFWVAAGSFWLSRYYSRLLALQIKMVEEGLVDL</sequence>
<evidence type="ECO:0000313" key="3">
    <source>
        <dbReference type="EMBL" id="KAL2070126.1"/>
    </source>
</evidence>
<accession>A0ABR4CLM8</accession>
<evidence type="ECO:0000256" key="1">
    <source>
        <dbReference type="ARBA" id="ARBA00023002"/>
    </source>
</evidence>
<dbReference type="InterPro" id="IPR036188">
    <property type="entry name" value="FAD/NAD-bd_sf"/>
</dbReference>
<dbReference type="PANTHER" id="PTHR43539:SF68">
    <property type="entry name" value="FLAVIN-BINDING MONOOXYGENASE-LIKE PROTEIN (AFU_ORTHOLOGUE AFUA_4G09220)"/>
    <property type="match status" value="1"/>
</dbReference>
<protein>
    <recommendedName>
        <fullName evidence="2">FAD/NAD(P)-binding domain-containing protein</fullName>
    </recommendedName>
</protein>
<dbReference type="PANTHER" id="PTHR43539">
    <property type="entry name" value="FLAVIN-BINDING MONOOXYGENASE-LIKE PROTEIN (AFU_ORTHOLOGUE AFUA_4G09220)"/>
    <property type="match status" value="1"/>
</dbReference>
<name>A0ABR4CLM8_9HELO</name>
<evidence type="ECO:0000313" key="4">
    <source>
        <dbReference type="Proteomes" id="UP001595075"/>
    </source>
</evidence>
<dbReference type="InterPro" id="IPR023753">
    <property type="entry name" value="FAD/NAD-binding_dom"/>
</dbReference>